<dbReference type="InterPro" id="IPR002890">
    <property type="entry name" value="MG2"/>
</dbReference>
<feature type="domain" description="Macroglobulin" evidence="4">
    <location>
        <begin position="133"/>
        <end position="199"/>
    </location>
</feature>
<keyword evidence="1 3" id="KW-0732">Signal</keyword>
<evidence type="ECO:0000256" key="2">
    <source>
        <dbReference type="ARBA" id="ARBA00022966"/>
    </source>
</evidence>
<dbReference type="PANTHER" id="PTHR11412">
    <property type="entry name" value="MACROGLOBULIN / COMPLEMENT"/>
    <property type="match status" value="1"/>
</dbReference>
<dbReference type="EMBL" id="JBICBT010000458">
    <property type="protein sequence ID" value="KAL3113042.1"/>
    <property type="molecule type" value="Genomic_DNA"/>
</dbReference>
<dbReference type="PANTHER" id="PTHR11412:SF136">
    <property type="entry name" value="CD109 ANTIGEN"/>
    <property type="match status" value="1"/>
</dbReference>
<reference evidence="5 6" key="1">
    <citation type="submission" date="2024-10" db="EMBL/GenBank/DDBJ databases">
        <authorList>
            <person name="Kim D."/>
        </authorList>
    </citation>
    <scope>NUCLEOTIDE SEQUENCE [LARGE SCALE GENOMIC DNA]</scope>
    <source>
        <strain evidence="5">BH-2024</strain>
    </source>
</reference>
<comment type="caution">
    <text evidence="5">The sequence shown here is derived from an EMBL/GenBank/DDBJ whole genome shotgun (WGS) entry which is preliminary data.</text>
</comment>
<keyword evidence="2" id="KW-0882">Thioester bond</keyword>
<evidence type="ECO:0000259" key="4">
    <source>
        <dbReference type="Pfam" id="PF01835"/>
    </source>
</evidence>
<name>A0ABD2LCT3_9BILA</name>
<proteinExistence type="predicted"/>
<sequence length="606" mass="67303">MRRFLRCLFTIFIQNLFVVFGNCSDQKRPLPAVILPSVFHWEATNRIFVTPNLKGVESVDVSVKIQSENEKGQKNEFFNERQKGAKSASAFKVFVPKRDPSGALLRNFYVKIDVSGHQQFASVLSGTSDLRQMFIQTDKVFYRPGERVNVRALPLTSGGTPYKGNVQFNLLDPNGFRIFNKVIKAKAEGTADREANAETEKAKRGEGFLAEHFDLPKFLRFGEWKITAFAIENNGQKELVMSNHFQRSIRVREYVVPKFHVFLSIEETLNAMSVKSVVSARFAHGLPVTGELSLRCSSANSLNISSDSFGSDQSPAFSASSFKKLLSTEIVSGLWSGKLDLSNCLGTLKSFTRIRIVAEVFERGTLQSATAQRDFDPFWSAFELLPMRPAFTENTTKLLIYLRPLSSLPFVLNGRAEIVAQCISEDKALNGLNQSSFHKLGTLAELETNRGCIVYIIRARRQLPNGNFSTAESVVIPALTGGVVKALNFSLIADQSPQNRVDYFEGEVMEVRVNSANGLNYAMTCDGGRDLVAMEPIGEDKRILVPISARMRSGPCVLYVFGKSAGTGAAQGFVVDMRLFLIRTDKCPDEVNLSLLFRNGIAISQN</sequence>
<evidence type="ECO:0000313" key="5">
    <source>
        <dbReference type="EMBL" id="KAL3113042.1"/>
    </source>
</evidence>
<evidence type="ECO:0000256" key="3">
    <source>
        <dbReference type="SAM" id="SignalP"/>
    </source>
</evidence>
<feature type="signal peptide" evidence="3">
    <location>
        <begin position="1"/>
        <end position="23"/>
    </location>
</feature>
<feature type="chain" id="PRO_5044784754" description="Macroglobulin domain-containing protein" evidence="3">
    <location>
        <begin position="24"/>
        <end position="606"/>
    </location>
</feature>
<accession>A0ABD2LCT3</accession>
<protein>
    <recommendedName>
        <fullName evidence="4">Macroglobulin domain-containing protein</fullName>
    </recommendedName>
</protein>
<dbReference type="Gene3D" id="2.60.40.1930">
    <property type="match status" value="1"/>
</dbReference>
<evidence type="ECO:0000256" key="1">
    <source>
        <dbReference type="ARBA" id="ARBA00022729"/>
    </source>
</evidence>
<dbReference type="AlphaFoldDB" id="A0ABD2LCT3"/>
<keyword evidence="6" id="KW-1185">Reference proteome</keyword>
<dbReference type="Proteomes" id="UP001620626">
    <property type="component" value="Unassembled WGS sequence"/>
</dbReference>
<evidence type="ECO:0000313" key="6">
    <source>
        <dbReference type="Proteomes" id="UP001620626"/>
    </source>
</evidence>
<organism evidence="5 6">
    <name type="scientific">Heterodera trifolii</name>
    <dbReference type="NCBI Taxonomy" id="157864"/>
    <lineage>
        <taxon>Eukaryota</taxon>
        <taxon>Metazoa</taxon>
        <taxon>Ecdysozoa</taxon>
        <taxon>Nematoda</taxon>
        <taxon>Chromadorea</taxon>
        <taxon>Rhabditida</taxon>
        <taxon>Tylenchina</taxon>
        <taxon>Tylenchomorpha</taxon>
        <taxon>Tylenchoidea</taxon>
        <taxon>Heteroderidae</taxon>
        <taxon>Heteroderinae</taxon>
        <taxon>Heterodera</taxon>
    </lineage>
</organism>
<gene>
    <name evidence="5" type="ORF">niasHT_013507</name>
</gene>
<dbReference type="InterPro" id="IPR050473">
    <property type="entry name" value="A2M/Complement_sys"/>
</dbReference>
<dbReference type="Pfam" id="PF01835">
    <property type="entry name" value="MG2"/>
    <property type="match status" value="1"/>
</dbReference>